<dbReference type="EC" id="2.1.1.297" evidence="5"/>
<evidence type="ECO:0000256" key="5">
    <source>
        <dbReference type="HAMAP-Rule" id="MF_02126"/>
    </source>
</evidence>
<dbReference type="EMBL" id="JACEOL010000036">
    <property type="protein sequence ID" value="MBA4602943.1"/>
    <property type="molecule type" value="Genomic_DNA"/>
</dbReference>
<evidence type="ECO:0000256" key="2">
    <source>
        <dbReference type="ARBA" id="ARBA00022679"/>
    </source>
</evidence>
<dbReference type="Pfam" id="PF05175">
    <property type="entry name" value="MTS"/>
    <property type="match status" value="1"/>
</dbReference>
<comment type="function">
    <text evidence="5">Methylates the class 1 translation termination release factors RF1/PrfA and RF2/PrfB on the glutamine residue of the universally conserved GGQ motif.</text>
</comment>
<gene>
    <name evidence="5 8" type="primary">prmC</name>
    <name evidence="8" type="ORF">H2C83_11585</name>
</gene>
<feature type="domain" description="Methyltransferase small" evidence="6">
    <location>
        <begin position="118"/>
        <end position="199"/>
    </location>
</feature>
<feature type="binding site" evidence="5">
    <location>
        <position position="149"/>
    </location>
    <ligand>
        <name>S-adenosyl-L-methionine</name>
        <dbReference type="ChEBI" id="CHEBI:59789"/>
    </ligand>
</feature>
<dbReference type="RefSeq" id="WP_181740979.1">
    <property type="nucleotide sequence ID" value="NZ_JACEOL010000036.1"/>
</dbReference>
<dbReference type="InterPro" id="IPR019874">
    <property type="entry name" value="RF_methyltr_PrmC"/>
</dbReference>
<dbReference type="GO" id="GO:0032259">
    <property type="term" value="P:methylation"/>
    <property type="evidence" value="ECO:0007669"/>
    <property type="project" value="UniProtKB-KW"/>
</dbReference>
<evidence type="ECO:0000313" key="9">
    <source>
        <dbReference type="Proteomes" id="UP000538292"/>
    </source>
</evidence>
<dbReference type="InterPro" id="IPR007848">
    <property type="entry name" value="Small_mtfrase_dom"/>
</dbReference>
<dbReference type="AlphaFoldDB" id="A0A7W1XTD4"/>
<feature type="binding site" evidence="5">
    <location>
        <begin position="126"/>
        <end position="130"/>
    </location>
    <ligand>
        <name>S-adenosyl-L-methionine</name>
        <dbReference type="ChEBI" id="CHEBI:59789"/>
    </ligand>
</feature>
<dbReference type="PANTHER" id="PTHR18895:SF74">
    <property type="entry name" value="MTRF1L RELEASE FACTOR GLUTAMINE METHYLTRANSFERASE"/>
    <property type="match status" value="1"/>
</dbReference>
<evidence type="ECO:0000313" key="8">
    <source>
        <dbReference type="EMBL" id="MBA4602943.1"/>
    </source>
</evidence>
<proteinExistence type="inferred from homology"/>
<evidence type="ECO:0000259" key="6">
    <source>
        <dbReference type="Pfam" id="PF05175"/>
    </source>
</evidence>
<dbReference type="Gene3D" id="3.40.50.150">
    <property type="entry name" value="Vaccinia Virus protein VP39"/>
    <property type="match status" value="1"/>
</dbReference>
<protein>
    <recommendedName>
        <fullName evidence="5">Release factor glutamine methyltransferase</fullName>
        <shortName evidence="5">RF MTase</shortName>
        <ecNumber evidence="5">2.1.1.297</ecNumber>
    </recommendedName>
    <alternativeName>
        <fullName evidence="5">N5-glutamine methyltransferase PrmC</fullName>
    </alternativeName>
    <alternativeName>
        <fullName evidence="5">Protein-(glutamine-N5) MTase PrmC</fullName>
    </alternativeName>
    <alternativeName>
        <fullName evidence="5">Protein-glutamine N-methyltransferase PrmC</fullName>
    </alternativeName>
</protein>
<dbReference type="NCBIfam" id="TIGR03534">
    <property type="entry name" value="RF_mod_PrmC"/>
    <property type="match status" value="1"/>
</dbReference>
<dbReference type="Proteomes" id="UP000538292">
    <property type="component" value="Unassembled WGS sequence"/>
</dbReference>
<sequence length="292" mass="32920">MNERTVREVWRKASSFLRQNGIDSPEFEAEYMMRRIIGLDRAHFFAGMQEDWPPALELRLDNWLKRRIQGEPLQYIVGDQAFFGRAFEVEPGVLIPRPETELLVEAVLEEGTMISADRPFHAVDVGTGSGVIAITLALEKPRWQITAIDLSAQALAVAERNARKYGVEDRILWFEGSFLEPLKREYSPIDILVSNPPYIPAGEIGMLEKTVSHYEPRLALDGGADGLDAYRAIVRQLSEWPARPRLIAFEIGADQGDEVARLFQGMENVVNIEVRQDLAGKDRIVIGRFATG</sequence>
<evidence type="ECO:0000256" key="1">
    <source>
        <dbReference type="ARBA" id="ARBA00022603"/>
    </source>
</evidence>
<feature type="binding site" evidence="5">
    <location>
        <position position="195"/>
    </location>
    <ligand>
        <name>S-adenosyl-L-methionine</name>
        <dbReference type="ChEBI" id="CHEBI:59789"/>
    </ligand>
</feature>
<keyword evidence="2 5" id="KW-0808">Transferase</keyword>
<feature type="binding site" evidence="5">
    <location>
        <position position="178"/>
    </location>
    <ligand>
        <name>S-adenosyl-L-methionine</name>
        <dbReference type="ChEBI" id="CHEBI:59789"/>
    </ligand>
</feature>
<name>A0A7W1XTD4_9BACL</name>
<dbReference type="Pfam" id="PF17827">
    <property type="entry name" value="PrmC_N"/>
    <property type="match status" value="1"/>
</dbReference>
<dbReference type="SUPFAM" id="SSF53335">
    <property type="entry name" value="S-adenosyl-L-methionine-dependent methyltransferases"/>
    <property type="match status" value="1"/>
</dbReference>
<dbReference type="PROSITE" id="PS00092">
    <property type="entry name" value="N6_MTASE"/>
    <property type="match status" value="1"/>
</dbReference>
<feature type="binding site" evidence="5">
    <location>
        <begin position="195"/>
        <end position="198"/>
    </location>
    <ligand>
        <name>substrate</name>
    </ligand>
</feature>
<keyword evidence="3 5" id="KW-0949">S-adenosyl-L-methionine</keyword>
<keyword evidence="1 5" id="KW-0489">Methyltransferase</keyword>
<dbReference type="InterPro" id="IPR002052">
    <property type="entry name" value="DNA_methylase_N6_adenine_CS"/>
</dbReference>
<dbReference type="Gene3D" id="1.10.8.10">
    <property type="entry name" value="DNA helicase RuvA subunit, C-terminal domain"/>
    <property type="match status" value="1"/>
</dbReference>
<dbReference type="HAMAP" id="MF_02126">
    <property type="entry name" value="RF_methyltr_PrmC"/>
    <property type="match status" value="1"/>
</dbReference>
<organism evidence="8 9">
    <name type="scientific">Thermoactinomyces mirandus</name>
    <dbReference type="NCBI Taxonomy" id="2756294"/>
    <lineage>
        <taxon>Bacteria</taxon>
        <taxon>Bacillati</taxon>
        <taxon>Bacillota</taxon>
        <taxon>Bacilli</taxon>
        <taxon>Bacillales</taxon>
        <taxon>Thermoactinomycetaceae</taxon>
        <taxon>Thermoactinomyces</taxon>
    </lineage>
</organism>
<dbReference type="CDD" id="cd02440">
    <property type="entry name" value="AdoMet_MTases"/>
    <property type="match status" value="1"/>
</dbReference>
<dbReference type="NCBIfam" id="TIGR00536">
    <property type="entry name" value="hemK_fam"/>
    <property type="match status" value="1"/>
</dbReference>
<dbReference type="GO" id="GO:0102559">
    <property type="term" value="F:peptide chain release factor N(5)-glutamine methyltransferase activity"/>
    <property type="evidence" value="ECO:0007669"/>
    <property type="project" value="UniProtKB-EC"/>
</dbReference>
<dbReference type="InterPro" id="IPR050320">
    <property type="entry name" value="N5-glutamine_MTase"/>
</dbReference>
<dbReference type="InterPro" id="IPR004556">
    <property type="entry name" value="HemK-like"/>
</dbReference>
<reference evidence="8 9" key="1">
    <citation type="submission" date="2020-07" db="EMBL/GenBank/DDBJ databases">
        <title>Thermoactinomyces phylogeny.</title>
        <authorList>
            <person name="Dunlap C."/>
        </authorList>
    </citation>
    <scope>NUCLEOTIDE SEQUENCE [LARGE SCALE GENOMIC DNA]</scope>
    <source>
        <strain evidence="8 9">AMNI-1</strain>
    </source>
</reference>
<keyword evidence="9" id="KW-1185">Reference proteome</keyword>
<dbReference type="InterPro" id="IPR040758">
    <property type="entry name" value="PrmC_N"/>
</dbReference>
<accession>A0A7W1XTD4</accession>
<comment type="similarity">
    <text evidence="5">Belongs to the protein N5-glutamine methyltransferase family. PrmC subfamily.</text>
</comment>
<comment type="caution">
    <text evidence="8">The sequence shown here is derived from an EMBL/GenBank/DDBJ whole genome shotgun (WGS) entry which is preliminary data.</text>
</comment>
<comment type="catalytic activity">
    <reaction evidence="4 5">
        <text>L-glutaminyl-[peptide chain release factor] + S-adenosyl-L-methionine = N(5)-methyl-L-glutaminyl-[peptide chain release factor] + S-adenosyl-L-homocysteine + H(+)</text>
        <dbReference type="Rhea" id="RHEA:42896"/>
        <dbReference type="Rhea" id="RHEA-COMP:10271"/>
        <dbReference type="Rhea" id="RHEA-COMP:10272"/>
        <dbReference type="ChEBI" id="CHEBI:15378"/>
        <dbReference type="ChEBI" id="CHEBI:30011"/>
        <dbReference type="ChEBI" id="CHEBI:57856"/>
        <dbReference type="ChEBI" id="CHEBI:59789"/>
        <dbReference type="ChEBI" id="CHEBI:61891"/>
        <dbReference type="EC" id="2.1.1.297"/>
    </reaction>
</comment>
<evidence type="ECO:0000256" key="3">
    <source>
        <dbReference type="ARBA" id="ARBA00022691"/>
    </source>
</evidence>
<dbReference type="GO" id="GO:0003676">
    <property type="term" value="F:nucleic acid binding"/>
    <property type="evidence" value="ECO:0007669"/>
    <property type="project" value="InterPro"/>
</dbReference>
<dbReference type="InterPro" id="IPR029063">
    <property type="entry name" value="SAM-dependent_MTases_sf"/>
</dbReference>
<dbReference type="PANTHER" id="PTHR18895">
    <property type="entry name" value="HEMK METHYLTRANSFERASE"/>
    <property type="match status" value="1"/>
</dbReference>
<evidence type="ECO:0000259" key="7">
    <source>
        <dbReference type="Pfam" id="PF17827"/>
    </source>
</evidence>
<feature type="domain" description="Release factor glutamine methyltransferase N-terminal" evidence="7">
    <location>
        <begin position="8"/>
        <end position="78"/>
    </location>
</feature>
<evidence type="ECO:0000256" key="4">
    <source>
        <dbReference type="ARBA" id="ARBA00048391"/>
    </source>
</evidence>